<sequence length="167" mass="19452">MKNKVEKKQIDVYFDTYSESHQNPVNKFIHWICVPLILFSIIGLVTAIPFPNLEFLGQYKTYLNWFSFLMAAVIYYYFNISRVLAFLMILVISGMYYFIILLERVEQNGGPALWQVSLGIFVAAWIGQFIGHKIEGKKPSFLDDLKFLLIGPIWLLHFICKKVGLPY</sequence>
<dbReference type="PANTHER" id="PTHR28026">
    <property type="entry name" value="DUF962 DOMAIN PROTEIN (AFU_ORTHOLOGUE AFUA_8G05310)"/>
    <property type="match status" value="1"/>
</dbReference>
<feature type="transmembrane region" description="Helical" evidence="1">
    <location>
        <begin position="62"/>
        <end position="78"/>
    </location>
</feature>
<evidence type="ECO:0000313" key="2">
    <source>
        <dbReference type="EMBL" id="MEE1885126.1"/>
    </source>
</evidence>
<keyword evidence="1" id="KW-0472">Membrane</keyword>
<keyword evidence="1" id="KW-0812">Transmembrane</keyword>
<keyword evidence="1" id="KW-1133">Transmembrane helix</keyword>
<evidence type="ECO:0000313" key="3">
    <source>
        <dbReference type="Proteomes" id="UP001337681"/>
    </source>
</evidence>
<dbReference type="PANTHER" id="PTHR28026:SF9">
    <property type="entry name" value="2-HYDROXY-PALMITIC ACID DIOXYGENASE MPO1"/>
    <property type="match status" value="1"/>
</dbReference>
<evidence type="ECO:0000256" key="1">
    <source>
        <dbReference type="SAM" id="Phobius"/>
    </source>
</evidence>
<organism evidence="2 3">
    <name type="scientific">Pedobacter flavus</name>
    <dbReference type="NCBI Taxonomy" id="3113906"/>
    <lineage>
        <taxon>Bacteria</taxon>
        <taxon>Pseudomonadati</taxon>
        <taxon>Bacteroidota</taxon>
        <taxon>Sphingobacteriia</taxon>
        <taxon>Sphingobacteriales</taxon>
        <taxon>Sphingobacteriaceae</taxon>
        <taxon>Pedobacter</taxon>
    </lineage>
</organism>
<proteinExistence type="predicted"/>
<gene>
    <name evidence="2" type="ORF">VRU49_06785</name>
</gene>
<name>A0ABU7H1K1_9SPHI</name>
<feature type="transmembrane region" description="Helical" evidence="1">
    <location>
        <begin position="112"/>
        <end position="131"/>
    </location>
</feature>
<comment type="caution">
    <text evidence="2">The sequence shown here is derived from an EMBL/GenBank/DDBJ whole genome shotgun (WGS) entry which is preliminary data.</text>
</comment>
<dbReference type="InterPro" id="IPR009305">
    <property type="entry name" value="Mpo1-like"/>
</dbReference>
<feature type="transmembrane region" description="Helical" evidence="1">
    <location>
        <begin position="28"/>
        <end position="50"/>
    </location>
</feature>
<feature type="transmembrane region" description="Helical" evidence="1">
    <location>
        <begin position="83"/>
        <end position="100"/>
    </location>
</feature>
<accession>A0ABU7H1K1</accession>
<dbReference type="RefSeq" id="WP_330146029.1">
    <property type="nucleotide sequence ID" value="NZ_JAZDQU010000002.1"/>
</dbReference>
<dbReference type="Pfam" id="PF06127">
    <property type="entry name" value="Mpo1-like"/>
    <property type="match status" value="1"/>
</dbReference>
<dbReference type="EMBL" id="JAZDQU010000002">
    <property type="protein sequence ID" value="MEE1885126.1"/>
    <property type="molecule type" value="Genomic_DNA"/>
</dbReference>
<reference evidence="2 3" key="1">
    <citation type="submission" date="2024-01" db="EMBL/GenBank/DDBJ databases">
        <title>Pedobacter sp. nov., isolated from oil-contaminated soil.</title>
        <authorList>
            <person name="Le N.T.T."/>
        </authorList>
    </citation>
    <scope>NUCLEOTIDE SEQUENCE [LARGE SCALE GENOMIC DNA]</scope>
    <source>
        <strain evidence="2 3">VNH31</strain>
    </source>
</reference>
<dbReference type="Proteomes" id="UP001337681">
    <property type="component" value="Unassembled WGS sequence"/>
</dbReference>
<protein>
    <submittedName>
        <fullName evidence="2">Mpo1-like protein</fullName>
    </submittedName>
</protein>
<keyword evidence="3" id="KW-1185">Reference proteome</keyword>